<dbReference type="AlphaFoldDB" id="A0A8B6YIB2"/>
<dbReference type="InterPro" id="IPR001487">
    <property type="entry name" value="Bromodomain"/>
</dbReference>
<dbReference type="SUPFAM" id="SSF63748">
    <property type="entry name" value="Tudor/PWWP/MBT"/>
    <property type="match status" value="1"/>
</dbReference>
<dbReference type="Pfam" id="PF00439">
    <property type="entry name" value="Bromodomain"/>
    <property type="match status" value="1"/>
</dbReference>
<dbReference type="PROSITE" id="PS01359">
    <property type="entry name" value="ZF_PHD_1"/>
    <property type="match status" value="1"/>
</dbReference>
<feature type="compositionally biased region" description="Basic and acidic residues" evidence="15">
    <location>
        <begin position="1155"/>
        <end position="1166"/>
    </location>
</feature>
<dbReference type="Gene3D" id="3.30.40.10">
    <property type="entry name" value="Zinc/RING finger domain, C3HC4 (zinc finger)"/>
    <property type="match status" value="1"/>
</dbReference>
<dbReference type="CDD" id="cd15538">
    <property type="entry name" value="PHD_PRKCBP1"/>
    <property type="match status" value="1"/>
</dbReference>
<keyword evidence="4" id="KW-0479">Metal-binding</keyword>
<dbReference type="PROSITE" id="PS50812">
    <property type="entry name" value="PWWP"/>
    <property type="match status" value="1"/>
</dbReference>
<keyword evidence="11" id="KW-0539">Nucleus</keyword>
<dbReference type="GO" id="GO:0003714">
    <property type="term" value="F:transcription corepressor activity"/>
    <property type="evidence" value="ECO:0007669"/>
    <property type="project" value="TreeGrafter"/>
</dbReference>
<feature type="region of interest" description="Disordered" evidence="15">
    <location>
        <begin position="432"/>
        <end position="530"/>
    </location>
</feature>
<evidence type="ECO:0000256" key="2">
    <source>
        <dbReference type="ARBA" id="ARBA00004286"/>
    </source>
</evidence>
<dbReference type="InterPro" id="IPR011011">
    <property type="entry name" value="Znf_FYVE_PHD"/>
</dbReference>
<dbReference type="SMART" id="SM00249">
    <property type="entry name" value="PHD"/>
    <property type="match status" value="1"/>
</dbReference>
<keyword evidence="10" id="KW-0804">Transcription</keyword>
<feature type="compositionally biased region" description="Low complexity" evidence="15">
    <location>
        <begin position="520"/>
        <end position="530"/>
    </location>
</feature>
<feature type="compositionally biased region" description="Polar residues" evidence="15">
    <location>
        <begin position="492"/>
        <end position="509"/>
    </location>
</feature>
<protein>
    <submittedName>
        <fullName evidence="21">Protein kinase C-binding protein 1 isoform X8</fullName>
    </submittedName>
</protein>
<evidence type="ECO:0000256" key="8">
    <source>
        <dbReference type="ARBA" id="ARBA00023015"/>
    </source>
</evidence>
<evidence type="ECO:0000256" key="14">
    <source>
        <dbReference type="SAM" id="Coils"/>
    </source>
</evidence>
<evidence type="ECO:0000256" key="12">
    <source>
        <dbReference type="PROSITE-ProRule" id="PRU00035"/>
    </source>
</evidence>
<dbReference type="SMART" id="SM00293">
    <property type="entry name" value="PWWP"/>
    <property type="match status" value="1"/>
</dbReference>
<evidence type="ECO:0000256" key="13">
    <source>
        <dbReference type="PROSITE-ProRule" id="PRU00134"/>
    </source>
</evidence>
<dbReference type="RefSeq" id="XP_006187722.1">
    <property type="nucleotide sequence ID" value="XM_006187660.3"/>
</dbReference>
<dbReference type="Gene3D" id="2.30.30.140">
    <property type="match status" value="1"/>
</dbReference>
<keyword evidence="21" id="KW-0418">Kinase</keyword>
<feature type="compositionally biased region" description="Polar residues" evidence="15">
    <location>
        <begin position="1051"/>
        <end position="1074"/>
    </location>
</feature>
<feature type="region of interest" description="Disordered" evidence="15">
    <location>
        <begin position="1"/>
        <end position="77"/>
    </location>
</feature>
<feature type="region of interest" description="Disordered" evidence="15">
    <location>
        <begin position="595"/>
        <end position="830"/>
    </location>
</feature>
<dbReference type="GO" id="GO:0005737">
    <property type="term" value="C:cytoplasm"/>
    <property type="evidence" value="ECO:0007669"/>
    <property type="project" value="TreeGrafter"/>
</dbReference>
<dbReference type="InterPro" id="IPR044075">
    <property type="entry name" value="PRKCBP1_PHD"/>
</dbReference>
<dbReference type="PROSITE" id="PS50014">
    <property type="entry name" value="BROMODOMAIN_2"/>
    <property type="match status" value="1"/>
</dbReference>
<feature type="region of interest" description="Disordered" evidence="15">
    <location>
        <begin position="1039"/>
        <end position="1187"/>
    </location>
</feature>
<comment type="subcellular location">
    <subcellularLocation>
        <location evidence="2">Chromosome</location>
    </subcellularLocation>
    <subcellularLocation>
        <location evidence="1">Nucleus</location>
    </subcellularLocation>
</comment>
<dbReference type="InterPro" id="IPR019787">
    <property type="entry name" value="Znf_PHD-finger"/>
</dbReference>
<feature type="compositionally biased region" description="Basic and acidic residues" evidence="15">
    <location>
        <begin position="626"/>
        <end position="651"/>
    </location>
</feature>
<dbReference type="InterPro" id="IPR013083">
    <property type="entry name" value="Znf_RING/FYVE/PHD"/>
</dbReference>
<feature type="compositionally biased region" description="Polar residues" evidence="15">
    <location>
        <begin position="769"/>
        <end position="790"/>
    </location>
</feature>
<evidence type="ECO:0000256" key="9">
    <source>
        <dbReference type="ARBA" id="ARBA00023117"/>
    </source>
</evidence>
<dbReference type="SUPFAM" id="SSF57903">
    <property type="entry name" value="FYVE/PHD zinc finger"/>
    <property type="match status" value="1"/>
</dbReference>
<feature type="compositionally biased region" description="Basic and acidic residues" evidence="15">
    <location>
        <begin position="605"/>
        <end position="617"/>
    </location>
</feature>
<keyword evidence="3" id="KW-0158">Chromosome</keyword>
<evidence type="ECO:0000259" key="19">
    <source>
        <dbReference type="PROSITE" id="PS50865"/>
    </source>
</evidence>
<feature type="domain" description="PHD-type" evidence="17">
    <location>
        <begin position="108"/>
        <end position="153"/>
    </location>
</feature>
<dbReference type="InterPro" id="IPR057053">
    <property type="entry name" value="MYND_ZMYND11_ZMYD8"/>
</dbReference>
<dbReference type="Gene3D" id="6.10.140.2220">
    <property type="match status" value="1"/>
</dbReference>
<dbReference type="CTD" id="23613"/>
<dbReference type="Pfam" id="PF00855">
    <property type="entry name" value="PWWP"/>
    <property type="match status" value="1"/>
</dbReference>
<feature type="domain" description="Bromo" evidence="16">
    <location>
        <begin position="185"/>
        <end position="255"/>
    </location>
</feature>
<dbReference type="InterPro" id="IPR036427">
    <property type="entry name" value="Bromodomain-like_sf"/>
</dbReference>
<dbReference type="GO" id="GO:0005634">
    <property type="term" value="C:nucleus"/>
    <property type="evidence" value="ECO:0007669"/>
    <property type="project" value="UniProtKB-SubCell"/>
</dbReference>
<dbReference type="Pfam" id="PF12064">
    <property type="entry name" value="DUF3544"/>
    <property type="match status" value="1"/>
</dbReference>
<dbReference type="GeneID" id="102513755"/>
<organism evidence="20 21">
    <name type="scientific">Camelus ferus</name>
    <name type="common">Wild bactrian camel</name>
    <name type="synonym">Camelus bactrianus ferus</name>
    <dbReference type="NCBI Taxonomy" id="419612"/>
    <lineage>
        <taxon>Eukaryota</taxon>
        <taxon>Metazoa</taxon>
        <taxon>Chordata</taxon>
        <taxon>Craniata</taxon>
        <taxon>Vertebrata</taxon>
        <taxon>Euteleostomi</taxon>
        <taxon>Mammalia</taxon>
        <taxon>Eutheria</taxon>
        <taxon>Laurasiatheria</taxon>
        <taxon>Artiodactyla</taxon>
        <taxon>Tylopoda</taxon>
        <taxon>Camelidae</taxon>
        <taxon>Camelus</taxon>
    </lineage>
</organism>
<evidence type="ECO:0000256" key="4">
    <source>
        <dbReference type="ARBA" id="ARBA00022723"/>
    </source>
</evidence>
<evidence type="ECO:0000256" key="7">
    <source>
        <dbReference type="ARBA" id="ARBA00022853"/>
    </source>
</evidence>
<evidence type="ECO:0000313" key="21">
    <source>
        <dbReference type="RefSeq" id="XP_006187722.1"/>
    </source>
</evidence>
<dbReference type="GO" id="GO:0005694">
    <property type="term" value="C:chromosome"/>
    <property type="evidence" value="ECO:0007669"/>
    <property type="project" value="UniProtKB-SubCell"/>
</dbReference>
<evidence type="ECO:0000256" key="10">
    <source>
        <dbReference type="ARBA" id="ARBA00023163"/>
    </source>
</evidence>
<proteinExistence type="predicted"/>
<sequence length="1187" mass="131341">MHPQSLAEEEIKTEQEVVEGMDISTRSKDPGSTERTAQKRKFPSPPHSSNGHSPQDTSTSPIKKKKKPGLLNNNNKEQSELRHGPFYYMKQPLTTDPVDVVPQDGRNDFYCWVCHREGQVLCCELCPRVYHAKCLRLTSEPEGDWFCPECEKITVAECIETQSKAMTMLTIEQLSYLLKFAIQKMKQPGTDAFQKPVPLEQHPDYAEYIFHPMDLCTLEKNAKKKMYGCTEAFLADAKWILHNCIIYNGGNHKLTQIAKVVIKICEHEMNEIEVCPECYLAACQKRDNWFCEPCSNPHPLVWAKLKGFPFWPAKALRDKDGQVDARFFGQHDRAWVPINNCYLMSKEIPFSVKKTKSIFNSAMQEMEVYVENIRRKFGVFNYSPFRTPYTPNSQYQMLLDPANPSAGAAKIDKQEKVKLNFDMTASPKILMSKPMLSGGTSRRVSLSDMPRSPMSTNSSVHTGSDVEQDAEKKATSSHFSASEESMDFLDKSTASPASTKTGQAGSLSGSPKPFSPQASTPITTKTDKTATTGSILNLNLDRSKAEMDLKELSESVQQQSAPVPLISPKRQIRSRFQLNLDKTIESCKAQLGINEISEDVYTAVERSDSEDSEKSDSSDSEYMSDDEQKSKNEPEDAEDKEGAQMDKEPSTVKKKPKLANPVETKEELKVSTSPTSEKADPGSVKEKTSPQPEKDFAEKAKPSPHPTKDKLKGKDETDSPTVHLGLDSDSESELVIDLGEDHSGREGRKNKKEPKEPSPKQDVVGKAPPSTTAGSQSPPETPVLTRSSSQTPTAGVTATTSTTSTVTAPAAAATGSPVKKQRPLLPKETAPAVQRVVWNSSTVQQKEITQSPSTSTITLVTSTQSSPLVTSSGSTSTLASSISADLPIATASADVAADIAKYTSKMMDAIKGTMTEIYNDLSKNTTGSTIAEIRRLRIEIEKLQWLHQQELSEMKHNLELTMAEMRQSLEQERDRLIAEVKKQLELEKQQAVDETKKKQWCANCKKEAIFYCCWNTSYCDYPCQQAHWPEHMKSCTQSATAPQQEADPEVNTETLNKASQGTPSSTQATPVETSTSKEKETSAEKGKDSGSTLDLSGSRETPSSILLGSNQGSVSNRCDKQPASAPTTTDHQPHPNYPAQKYHSRSSKSSCWSGSDEKRGSTRSEHNTSASSKSLIPKESRLDTFWD</sequence>
<dbReference type="GO" id="GO:0008270">
    <property type="term" value="F:zinc ion binding"/>
    <property type="evidence" value="ECO:0007669"/>
    <property type="project" value="UniProtKB-KW"/>
</dbReference>
<dbReference type="SUPFAM" id="SSF144232">
    <property type="entry name" value="HIT/MYND zinc finger-like"/>
    <property type="match status" value="1"/>
</dbReference>
<feature type="domain" description="PWWP" evidence="18">
    <location>
        <begin position="297"/>
        <end position="347"/>
    </location>
</feature>
<evidence type="ECO:0000256" key="1">
    <source>
        <dbReference type="ARBA" id="ARBA00004123"/>
    </source>
</evidence>
<evidence type="ECO:0000259" key="18">
    <source>
        <dbReference type="PROSITE" id="PS50812"/>
    </source>
</evidence>
<keyword evidence="8" id="KW-0805">Transcription regulation</keyword>
<feature type="domain" description="MYND-type" evidence="19">
    <location>
        <begin position="1001"/>
        <end position="1035"/>
    </location>
</feature>
<dbReference type="FunFam" id="2.30.30.140:FF:000003">
    <property type="entry name" value="Protein kinase C-binding protein 1 isoform C"/>
    <property type="match status" value="1"/>
</dbReference>
<keyword evidence="20" id="KW-1185">Reference proteome</keyword>
<dbReference type="InterPro" id="IPR037967">
    <property type="entry name" value="ZMYND8_Bromo_dom"/>
</dbReference>
<dbReference type="SUPFAM" id="SSF47370">
    <property type="entry name" value="Bromodomain"/>
    <property type="match status" value="1"/>
</dbReference>
<keyword evidence="9 12" id="KW-0103">Bromodomain</keyword>
<name>A0A8B6YIB2_CAMFR</name>
<dbReference type="PANTHER" id="PTHR46453:SF3">
    <property type="entry name" value="MYND-TYPE ZINC FINGER-CONTAINING CHROMATIN READER ZMYND8"/>
    <property type="match status" value="1"/>
</dbReference>
<dbReference type="GO" id="GO:0140006">
    <property type="term" value="F:histone H3 reader activity"/>
    <property type="evidence" value="ECO:0007669"/>
    <property type="project" value="UniProtKB-ARBA"/>
</dbReference>
<keyword evidence="21" id="KW-0808">Transferase</keyword>
<accession>A0A8B6YIB2</accession>
<dbReference type="InterPro" id="IPR002893">
    <property type="entry name" value="Znf_MYND"/>
</dbReference>
<gene>
    <name evidence="21" type="primary">ZMYND8</name>
</gene>
<reference evidence="21" key="1">
    <citation type="submission" date="2025-08" db="UniProtKB">
        <authorList>
            <consortium name="RefSeq"/>
        </authorList>
    </citation>
    <scope>IDENTIFICATION</scope>
    <source>
        <tissue evidence="21">Ear skin</tissue>
    </source>
</reference>
<evidence type="ECO:0000313" key="20">
    <source>
        <dbReference type="Proteomes" id="UP000694856"/>
    </source>
</evidence>
<dbReference type="FunFam" id="6.10.140.2220:FF:000002">
    <property type="entry name" value="Protein kinase C-binding protein 1 isoform C"/>
    <property type="match status" value="1"/>
</dbReference>
<dbReference type="PROSITE" id="PS50016">
    <property type="entry name" value="ZF_PHD_2"/>
    <property type="match status" value="1"/>
</dbReference>
<evidence type="ECO:0000256" key="6">
    <source>
        <dbReference type="ARBA" id="ARBA00022833"/>
    </source>
</evidence>
<feature type="compositionally biased region" description="Basic and acidic residues" evidence="15">
    <location>
        <begin position="1176"/>
        <end position="1187"/>
    </location>
</feature>
<dbReference type="Pfam" id="PF00628">
    <property type="entry name" value="PHD"/>
    <property type="match status" value="1"/>
</dbReference>
<dbReference type="PROSITE" id="PS01360">
    <property type="entry name" value="ZF_MYND_1"/>
    <property type="match status" value="1"/>
</dbReference>
<evidence type="ECO:0000256" key="15">
    <source>
        <dbReference type="SAM" id="MobiDB-lite"/>
    </source>
</evidence>
<keyword evidence="14" id="KW-0175">Coiled coil</keyword>
<evidence type="ECO:0000259" key="16">
    <source>
        <dbReference type="PROSITE" id="PS50014"/>
    </source>
</evidence>
<dbReference type="SMART" id="SM00297">
    <property type="entry name" value="BROMO"/>
    <property type="match status" value="1"/>
</dbReference>
<evidence type="ECO:0000259" key="17">
    <source>
        <dbReference type="PROSITE" id="PS50016"/>
    </source>
</evidence>
<dbReference type="FunFam" id="1.20.920.10:FF:000005">
    <property type="entry name" value="protein kinase C-binding protein 1 isoform X2"/>
    <property type="match status" value="1"/>
</dbReference>
<feature type="compositionally biased region" description="Polar residues" evidence="15">
    <location>
        <begin position="1089"/>
        <end position="1116"/>
    </location>
</feature>
<dbReference type="InterPro" id="IPR056987">
    <property type="entry name" value="ZMYND8_CC"/>
</dbReference>
<dbReference type="Pfam" id="PF23460">
    <property type="entry name" value="ZMYND8_CC"/>
    <property type="match status" value="1"/>
</dbReference>
<dbReference type="Pfam" id="PF24324">
    <property type="entry name" value="MYND_ZMYND11_ZMYD8"/>
    <property type="match status" value="1"/>
</dbReference>
<dbReference type="InterPro" id="IPR021931">
    <property type="entry name" value="ZMYND8"/>
</dbReference>
<feature type="compositionally biased region" description="Low complexity" evidence="15">
    <location>
        <begin position="791"/>
        <end position="818"/>
    </location>
</feature>
<dbReference type="Proteomes" id="UP000694856">
    <property type="component" value="Chromosome 19"/>
</dbReference>
<feature type="compositionally biased region" description="Basic and acidic residues" evidence="15">
    <location>
        <begin position="677"/>
        <end position="717"/>
    </location>
</feature>
<feature type="compositionally biased region" description="Basic and acidic residues" evidence="15">
    <location>
        <begin position="739"/>
        <end position="759"/>
    </location>
</feature>
<keyword evidence="5 13" id="KW-0863">Zinc-finger</keyword>
<dbReference type="Gene3D" id="1.20.920.10">
    <property type="entry name" value="Bromodomain-like"/>
    <property type="match status" value="1"/>
</dbReference>
<evidence type="ECO:0000256" key="5">
    <source>
        <dbReference type="ARBA" id="ARBA00022771"/>
    </source>
</evidence>
<dbReference type="PROSITE" id="PS50865">
    <property type="entry name" value="ZF_MYND_2"/>
    <property type="match status" value="1"/>
</dbReference>
<dbReference type="InterPro" id="IPR019786">
    <property type="entry name" value="Zinc_finger_PHD-type_CS"/>
</dbReference>
<keyword evidence="7" id="KW-0156">Chromatin regulator</keyword>
<feature type="compositionally biased region" description="Polar residues" evidence="15">
    <location>
        <begin position="453"/>
        <end position="462"/>
    </location>
</feature>
<dbReference type="CDD" id="cd05508">
    <property type="entry name" value="Bromo_RACK7"/>
    <property type="match status" value="1"/>
</dbReference>
<dbReference type="CDD" id="cd20160">
    <property type="entry name" value="PWWP_PRKCBP1"/>
    <property type="match status" value="1"/>
</dbReference>
<feature type="coiled-coil region" evidence="14">
    <location>
        <begin position="948"/>
        <end position="997"/>
    </location>
</feature>
<evidence type="ECO:0000256" key="3">
    <source>
        <dbReference type="ARBA" id="ARBA00022454"/>
    </source>
</evidence>
<dbReference type="PANTHER" id="PTHR46453">
    <property type="entry name" value="PROTEIN KINASE C-BINDING PROTEIN 1"/>
    <property type="match status" value="1"/>
</dbReference>
<evidence type="ECO:0000256" key="11">
    <source>
        <dbReference type="ARBA" id="ARBA00023242"/>
    </source>
</evidence>
<dbReference type="InterPro" id="IPR001965">
    <property type="entry name" value="Znf_PHD"/>
</dbReference>
<keyword evidence="6" id="KW-0862">Zinc</keyword>
<feature type="compositionally biased region" description="Basic and acidic residues" evidence="15">
    <location>
        <begin position="1075"/>
        <end position="1088"/>
    </location>
</feature>
<dbReference type="InterPro" id="IPR000313">
    <property type="entry name" value="PWWP_dom"/>
</dbReference>
<dbReference type="GO" id="GO:0016301">
    <property type="term" value="F:kinase activity"/>
    <property type="evidence" value="ECO:0007669"/>
    <property type="project" value="UniProtKB-KW"/>
</dbReference>